<dbReference type="PANTHER" id="PTHR43278:SF2">
    <property type="entry name" value="IRON-SULFUR FLAVOPROTEIN"/>
    <property type="match status" value="1"/>
</dbReference>
<evidence type="ECO:0000256" key="2">
    <source>
        <dbReference type="ARBA" id="ARBA00022643"/>
    </source>
</evidence>
<name>A0A177E6B0_9BACT</name>
<dbReference type="InterPro" id="IPR029039">
    <property type="entry name" value="Flavoprotein-like_sf"/>
</dbReference>
<keyword evidence="5" id="KW-1185">Reference proteome</keyword>
<dbReference type="AlphaFoldDB" id="A0A177E6B0"/>
<proteinExistence type="predicted"/>
<dbReference type="Proteomes" id="UP000076964">
    <property type="component" value="Unassembled WGS sequence"/>
</dbReference>
<comment type="caution">
    <text evidence="4">The sequence shown here is derived from an EMBL/GenBank/DDBJ whole genome shotgun (WGS) entry which is preliminary data.</text>
</comment>
<dbReference type="InterPro" id="IPR005025">
    <property type="entry name" value="FMN_Rdtase-like_dom"/>
</dbReference>
<organism evidence="4 5">
    <name type="scientific">Thermodesulfatator autotrophicus</name>
    <dbReference type="NCBI Taxonomy" id="1795632"/>
    <lineage>
        <taxon>Bacteria</taxon>
        <taxon>Pseudomonadati</taxon>
        <taxon>Thermodesulfobacteriota</taxon>
        <taxon>Thermodesulfobacteria</taxon>
        <taxon>Thermodesulfobacteriales</taxon>
        <taxon>Thermodesulfatatoraceae</taxon>
        <taxon>Thermodesulfatator</taxon>
    </lineage>
</organism>
<dbReference type="Pfam" id="PF03358">
    <property type="entry name" value="FMN_red"/>
    <property type="match status" value="1"/>
</dbReference>
<dbReference type="GO" id="GO:0016491">
    <property type="term" value="F:oxidoreductase activity"/>
    <property type="evidence" value="ECO:0007669"/>
    <property type="project" value="InterPro"/>
</dbReference>
<reference evidence="4 5" key="1">
    <citation type="submission" date="2016-02" db="EMBL/GenBank/DDBJ databases">
        <title>Draft genome sequence of Thermodesulfatator sp. S606.</title>
        <authorList>
            <person name="Lai Q."/>
            <person name="Cao J."/>
            <person name="Dupont S."/>
            <person name="Shao Z."/>
            <person name="Jebbar M."/>
            <person name="Alain K."/>
        </authorList>
    </citation>
    <scope>NUCLEOTIDE SEQUENCE [LARGE SCALE GENOMIC DNA]</scope>
    <source>
        <strain evidence="4 5">S606</strain>
    </source>
</reference>
<dbReference type="Gene3D" id="3.40.50.360">
    <property type="match status" value="1"/>
</dbReference>
<dbReference type="RefSeq" id="WP_068542203.1">
    <property type="nucleotide sequence ID" value="NZ_LSFI01000028.1"/>
</dbReference>
<accession>A0A177E6B0</accession>
<evidence type="ECO:0000313" key="4">
    <source>
        <dbReference type="EMBL" id="OAG27484.1"/>
    </source>
</evidence>
<dbReference type="SUPFAM" id="SSF52218">
    <property type="entry name" value="Flavoproteins"/>
    <property type="match status" value="1"/>
</dbReference>
<keyword evidence="1" id="KW-0285">Flavoprotein</keyword>
<evidence type="ECO:0000313" key="5">
    <source>
        <dbReference type="Proteomes" id="UP000076964"/>
    </source>
</evidence>
<dbReference type="InterPro" id="IPR051796">
    <property type="entry name" value="ISF_SsuE-like"/>
</dbReference>
<dbReference type="PANTHER" id="PTHR43278">
    <property type="entry name" value="NAD(P)H-DEPENDENT FMN-CONTAINING OXIDOREDUCTASE YWQN-RELATED"/>
    <property type="match status" value="1"/>
</dbReference>
<keyword evidence="2" id="KW-0288">FMN</keyword>
<feature type="domain" description="NADPH-dependent FMN reductase-like" evidence="3">
    <location>
        <begin position="1"/>
        <end position="104"/>
    </location>
</feature>
<sequence length="203" mass="22647">MNILAFQGSPRLGGNTDLLLDSFLNGAKEAQARVEKINLYRVQIGPCIECGECDETGECVIPDDMKEIYPKIDAADVIVVASPIFFYNITSRTQALVERSQARWICKYVLKKEPPYGREKHGIFLSLGATKGKKLFEGPQRVIRYFFDAVYARYEGGLFYRGIEKKGAIKEHPSALEEAYKLGKVVGQGAAPEAWPLVRDPSP</sequence>
<dbReference type="STRING" id="1795632.TH606_06645"/>
<dbReference type="EMBL" id="LSFI01000028">
    <property type="protein sequence ID" value="OAG27484.1"/>
    <property type="molecule type" value="Genomic_DNA"/>
</dbReference>
<gene>
    <name evidence="4" type="ORF">TH606_06645</name>
</gene>
<evidence type="ECO:0000259" key="3">
    <source>
        <dbReference type="Pfam" id="PF03358"/>
    </source>
</evidence>
<dbReference type="OrthoDB" id="9805976at2"/>
<protein>
    <submittedName>
        <fullName evidence="4">NADPH-dependent FMN reductase</fullName>
    </submittedName>
</protein>
<evidence type="ECO:0000256" key="1">
    <source>
        <dbReference type="ARBA" id="ARBA00022630"/>
    </source>
</evidence>